<dbReference type="Proteomes" id="UP000093898">
    <property type="component" value="Unassembled WGS sequence"/>
</dbReference>
<dbReference type="AlphaFoldDB" id="A0A1A3H134"/>
<dbReference type="RefSeq" id="WP_064981577.1">
    <property type="nucleotide sequence ID" value="NZ_LZLC01000134.1"/>
</dbReference>
<proteinExistence type="predicted"/>
<sequence length="147" mass="16572">MIPYQEEANMDNPEEHHLWALHNLPTIAGTGALSHPAILRRWSKHLVEAGCFHISYIARLADENGNIHISKLPKQQIKKIPAIRGPRHAYNNATTWVDVDREAPAPMRLPDPAQFTIQENHALVNRLEELGIIRPAAVPEHVAEEVN</sequence>
<protein>
    <recommendedName>
        <fullName evidence="3">Minor tail protein</fullName>
    </recommendedName>
</protein>
<evidence type="ECO:0008006" key="3">
    <source>
        <dbReference type="Google" id="ProtNLM"/>
    </source>
</evidence>
<name>A0A1A3H134_MYCMU</name>
<gene>
    <name evidence="1" type="ORF">A5630_23040</name>
</gene>
<evidence type="ECO:0000313" key="1">
    <source>
        <dbReference type="EMBL" id="OBJ41319.1"/>
    </source>
</evidence>
<evidence type="ECO:0000313" key="2">
    <source>
        <dbReference type="Proteomes" id="UP000093898"/>
    </source>
</evidence>
<dbReference type="OrthoDB" id="4419629at2"/>
<accession>A0A1A3H134</accession>
<dbReference type="EMBL" id="LZLC01000134">
    <property type="protein sequence ID" value="OBJ41319.1"/>
    <property type="molecule type" value="Genomic_DNA"/>
</dbReference>
<dbReference type="InterPro" id="IPR021226">
    <property type="entry name" value="Phage_gene29"/>
</dbReference>
<comment type="caution">
    <text evidence="1">The sequence shown here is derived from an EMBL/GenBank/DDBJ whole genome shotgun (WGS) entry which is preliminary data.</text>
</comment>
<reference evidence="1 2" key="1">
    <citation type="submission" date="2016-06" db="EMBL/GenBank/DDBJ databases">
        <authorList>
            <person name="Kjaerup R.B."/>
            <person name="Dalgaard T.S."/>
            <person name="Juul-Madsen H.R."/>
        </authorList>
    </citation>
    <scope>NUCLEOTIDE SEQUENCE [LARGE SCALE GENOMIC DNA]</scope>
    <source>
        <strain evidence="1 2">1127319.6</strain>
    </source>
</reference>
<dbReference type="Pfam" id="PF10910">
    <property type="entry name" value="Phage_gene29"/>
    <property type="match status" value="1"/>
</dbReference>
<organism evidence="1 2">
    <name type="scientific">Mycolicibacterium mucogenicum</name>
    <name type="common">Mycobacterium mucogenicum</name>
    <dbReference type="NCBI Taxonomy" id="56689"/>
    <lineage>
        <taxon>Bacteria</taxon>
        <taxon>Bacillati</taxon>
        <taxon>Actinomycetota</taxon>
        <taxon>Actinomycetes</taxon>
        <taxon>Mycobacteriales</taxon>
        <taxon>Mycobacteriaceae</taxon>
        <taxon>Mycolicibacterium</taxon>
    </lineage>
</organism>